<evidence type="ECO:0000259" key="1">
    <source>
        <dbReference type="PROSITE" id="PS51186"/>
    </source>
</evidence>
<dbReference type="InterPro" id="IPR000182">
    <property type="entry name" value="GNAT_dom"/>
</dbReference>
<dbReference type="Gene3D" id="3.40.630.30">
    <property type="match status" value="1"/>
</dbReference>
<feature type="domain" description="N-acetyltransferase" evidence="1">
    <location>
        <begin position="4"/>
        <end position="168"/>
    </location>
</feature>
<name>A0AA95SNW1_9BURK</name>
<dbReference type="GO" id="GO:1990189">
    <property type="term" value="F:protein N-terminal-serine acetyltransferase activity"/>
    <property type="evidence" value="ECO:0007669"/>
    <property type="project" value="TreeGrafter"/>
</dbReference>
<evidence type="ECO:0000313" key="2">
    <source>
        <dbReference type="EMBL" id="WIT13027.1"/>
    </source>
</evidence>
<gene>
    <name evidence="2" type="ORF">PFX98_05325</name>
</gene>
<sequence>MKRVSLRHVRESDLALLIQQAAHTEWRGEFESARMNGEQSIRKRFAEDGFSSDAAERLLVCDEGGAVIGSVSHFNAHRYSTAREIGWAIHDPALRGQGYGTAAARALVDYLFLNFENLHRLCCNTAPGNLGSRRIAEKAGLRYEGLLRGVIFIRGAYQDGAVYGMLRPDWEQLRATESRSGA</sequence>
<dbReference type="PANTHER" id="PTHR43441">
    <property type="entry name" value="RIBOSOMAL-PROTEIN-SERINE ACETYLTRANSFERASE"/>
    <property type="match status" value="1"/>
</dbReference>
<dbReference type="InterPro" id="IPR016181">
    <property type="entry name" value="Acyl_CoA_acyltransferase"/>
</dbReference>
<dbReference type="KEGG" id="pais:PFX98_05325"/>
<dbReference type="GO" id="GO:0005737">
    <property type="term" value="C:cytoplasm"/>
    <property type="evidence" value="ECO:0007669"/>
    <property type="project" value="TreeGrafter"/>
</dbReference>
<dbReference type="GO" id="GO:0008999">
    <property type="term" value="F:protein-N-terminal-alanine acetyltransferase activity"/>
    <property type="evidence" value="ECO:0007669"/>
    <property type="project" value="TreeGrafter"/>
</dbReference>
<keyword evidence="3" id="KW-1185">Reference proteome</keyword>
<dbReference type="PROSITE" id="PS51186">
    <property type="entry name" value="GNAT"/>
    <property type="match status" value="1"/>
</dbReference>
<dbReference type="PANTHER" id="PTHR43441:SF2">
    <property type="entry name" value="FAMILY ACETYLTRANSFERASE, PUTATIVE (AFU_ORTHOLOGUE AFUA_7G00850)-RELATED"/>
    <property type="match status" value="1"/>
</dbReference>
<dbReference type="RefSeq" id="WP_285234130.1">
    <property type="nucleotide sequence ID" value="NZ_CP116346.1"/>
</dbReference>
<organism evidence="2 3">
    <name type="scientific">Paucibacter sediminis</name>
    <dbReference type="NCBI Taxonomy" id="3019553"/>
    <lineage>
        <taxon>Bacteria</taxon>
        <taxon>Pseudomonadati</taxon>
        <taxon>Pseudomonadota</taxon>
        <taxon>Betaproteobacteria</taxon>
        <taxon>Burkholderiales</taxon>
        <taxon>Sphaerotilaceae</taxon>
        <taxon>Roseateles</taxon>
    </lineage>
</organism>
<dbReference type="Proteomes" id="UP001177769">
    <property type="component" value="Chromosome"/>
</dbReference>
<dbReference type="InterPro" id="IPR051908">
    <property type="entry name" value="Ribosomal_N-acetyltransferase"/>
</dbReference>
<reference evidence="2" key="1">
    <citation type="submission" date="2023-01" db="EMBL/GenBank/DDBJ databases">
        <title>Whole genome sequence of Paucibacter sp. S2-9 isolated from pond sediment.</title>
        <authorList>
            <person name="Jung J.Y."/>
        </authorList>
    </citation>
    <scope>NUCLEOTIDE SEQUENCE</scope>
    <source>
        <strain evidence="2">S2-9</strain>
    </source>
</reference>
<proteinExistence type="predicted"/>
<accession>A0AA95SNW1</accession>
<dbReference type="AlphaFoldDB" id="A0AA95SNW1"/>
<dbReference type="EMBL" id="CP116346">
    <property type="protein sequence ID" value="WIT13027.1"/>
    <property type="molecule type" value="Genomic_DNA"/>
</dbReference>
<dbReference type="SUPFAM" id="SSF55729">
    <property type="entry name" value="Acyl-CoA N-acyltransferases (Nat)"/>
    <property type="match status" value="1"/>
</dbReference>
<evidence type="ECO:0000313" key="3">
    <source>
        <dbReference type="Proteomes" id="UP001177769"/>
    </source>
</evidence>
<protein>
    <submittedName>
        <fullName evidence="2">GNAT family protein</fullName>
    </submittedName>
</protein>
<dbReference type="Pfam" id="PF13302">
    <property type="entry name" value="Acetyltransf_3"/>
    <property type="match status" value="1"/>
</dbReference>